<protein>
    <submittedName>
        <fullName evidence="2">Uncharacterized protein</fullName>
    </submittedName>
</protein>
<proteinExistence type="predicted"/>
<accession>A0A9X0CI41</accession>
<gene>
    <name evidence="2" type="ORF">OS493_008037</name>
</gene>
<organism evidence="2 3">
    <name type="scientific">Desmophyllum pertusum</name>
    <dbReference type="NCBI Taxonomy" id="174260"/>
    <lineage>
        <taxon>Eukaryota</taxon>
        <taxon>Metazoa</taxon>
        <taxon>Cnidaria</taxon>
        <taxon>Anthozoa</taxon>
        <taxon>Hexacorallia</taxon>
        <taxon>Scleractinia</taxon>
        <taxon>Caryophylliina</taxon>
        <taxon>Caryophylliidae</taxon>
        <taxon>Desmophyllum</taxon>
    </lineage>
</organism>
<sequence>METARANERGANLQMSKENNGKVERIHPSRSRNLQNFAELITLPLYESCTRVKFCA</sequence>
<dbReference type="Proteomes" id="UP001163046">
    <property type="component" value="Unassembled WGS sequence"/>
</dbReference>
<dbReference type="AlphaFoldDB" id="A0A9X0CI41"/>
<evidence type="ECO:0000313" key="2">
    <source>
        <dbReference type="EMBL" id="KAJ7337879.1"/>
    </source>
</evidence>
<feature type="region of interest" description="Disordered" evidence="1">
    <location>
        <begin position="1"/>
        <end position="26"/>
    </location>
</feature>
<reference evidence="2" key="1">
    <citation type="submission" date="2023-01" db="EMBL/GenBank/DDBJ databases">
        <title>Genome assembly of the deep-sea coral Lophelia pertusa.</title>
        <authorList>
            <person name="Herrera S."/>
            <person name="Cordes E."/>
        </authorList>
    </citation>
    <scope>NUCLEOTIDE SEQUENCE</scope>
    <source>
        <strain evidence="2">USNM1676648</strain>
        <tissue evidence="2">Polyp</tissue>
    </source>
</reference>
<comment type="caution">
    <text evidence="2">The sequence shown here is derived from an EMBL/GenBank/DDBJ whole genome shotgun (WGS) entry which is preliminary data.</text>
</comment>
<name>A0A9X0CI41_9CNID</name>
<dbReference type="EMBL" id="MU827780">
    <property type="protein sequence ID" value="KAJ7337879.1"/>
    <property type="molecule type" value="Genomic_DNA"/>
</dbReference>
<evidence type="ECO:0000256" key="1">
    <source>
        <dbReference type="SAM" id="MobiDB-lite"/>
    </source>
</evidence>
<evidence type="ECO:0000313" key="3">
    <source>
        <dbReference type="Proteomes" id="UP001163046"/>
    </source>
</evidence>
<keyword evidence="3" id="KW-1185">Reference proteome</keyword>